<name>A0A2V3V0W5_9SPHN</name>
<dbReference type="GO" id="GO:0046872">
    <property type="term" value="F:metal ion binding"/>
    <property type="evidence" value="ECO:0007669"/>
    <property type="project" value="UniProtKB-KW"/>
</dbReference>
<dbReference type="Gene3D" id="2.170.150.70">
    <property type="match status" value="1"/>
</dbReference>
<comment type="similarity">
    <text evidence="1">Belongs to the Gfa family.</text>
</comment>
<keyword evidence="6" id="KW-1185">Reference proteome</keyword>
<comment type="caution">
    <text evidence="5">The sequence shown here is derived from an EMBL/GenBank/DDBJ whole genome shotgun (WGS) entry which is preliminary data.</text>
</comment>
<proteinExistence type="inferred from homology"/>
<dbReference type="PANTHER" id="PTHR28620">
    <property type="entry name" value="CENTROMERE PROTEIN V"/>
    <property type="match status" value="1"/>
</dbReference>
<dbReference type="Pfam" id="PF04828">
    <property type="entry name" value="GFA"/>
    <property type="match status" value="1"/>
</dbReference>
<dbReference type="EMBL" id="QJJM01000008">
    <property type="protein sequence ID" value="PXW74458.1"/>
    <property type="molecule type" value="Genomic_DNA"/>
</dbReference>
<keyword evidence="3" id="KW-0862">Zinc</keyword>
<dbReference type="InterPro" id="IPR006913">
    <property type="entry name" value="CENP-V/GFA"/>
</dbReference>
<organism evidence="5 6">
    <name type="scientific">Blastomonas natatoria</name>
    <dbReference type="NCBI Taxonomy" id="34015"/>
    <lineage>
        <taxon>Bacteria</taxon>
        <taxon>Pseudomonadati</taxon>
        <taxon>Pseudomonadota</taxon>
        <taxon>Alphaproteobacteria</taxon>
        <taxon>Sphingomonadales</taxon>
        <taxon>Sphingomonadaceae</taxon>
        <taxon>Blastomonas</taxon>
    </lineage>
</organism>
<dbReference type="InterPro" id="IPR011057">
    <property type="entry name" value="Mss4-like_sf"/>
</dbReference>
<dbReference type="GO" id="GO:0016846">
    <property type="term" value="F:carbon-sulfur lyase activity"/>
    <property type="evidence" value="ECO:0007669"/>
    <property type="project" value="InterPro"/>
</dbReference>
<keyword evidence="2" id="KW-0479">Metal-binding</keyword>
<dbReference type="PANTHER" id="PTHR28620:SF1">
    <property type="entry name" value="CENP-V_GFA DOMAIN-CONTAINING PROTEIN"/>
    <property type="match status" value="1"/>
</dbReference>
<dbReference type="PROSITE" id="PS51891">
    <property type="entry name" value="CENP_V_GFA"/>
    <property type="match status" value="1"/>
</dbReference>
<gene>
    <name evidence="5" type="ORF">C7451_108119</name>
</gene>
<dbReference type="Proteomes" id="UP000248014">
    <property type="component" value="Unassembled WGS sequence"/>
</dbReference>
<dbReference type="AlphaFoldDB" id="A0A2V3V0W5"/>
<dbReference type="OrthoDB" id="9805575at2"/>
<accession>A0A2V3V0W5</accession>
<evidence type="ECO:0000313" key="5">
    <source>
        <dbReference type="EMBL" id="PXW74458.1"/>
    </source>
</evidence>
<evidence type="ECO:0000256" key="3">
    <source>
        <dbReference type="ARBA" id="ARBA00022833"/>
    </source>
</evidence>
<dbReference type="RefSeq" id="WP_110299143.1">
    <property type="nucleotide sequence ID" value="NZ_QJJM01000008.1"/>
</dbReference>
<evidence type="ECO:0000313" key="6">
    <source>
        <dbReference type="Proteomes" id="UP000248014"/>
    </source>
</evidence>
<evidence type="ECO:0000256" key="2">
    <source>
        <dbReference type="ARBA" id="ARBA00022723"/>
    </source>
</evidence>
<evidence type="ECO:0000256" key="1">
    <source>
        <dbReference type="ARBA" id="ARBA00005495"/>
    </source>
</evidence>
<protein>
    <recommendedName>
        <fullName evidence="4">CENP-V/GFA domain-containing protein</fullName>
    </recommendedName>
</protein>
<sequence length="135" mass="15041">MSGVDPADEGRVATGGGCHCGAVRFEADVPRHVRLLSCNCSMCARTGFLHLIVPHADFRLLSGRDLLTSYRFGTGVAEHLFCKTCGIRSFYQPRSHPDSWSIDFRCLDQGYEIETEIVDFDGRNWEAARAALSER</sequence>
<dbReference type="InterPro" id="IPR052355">
    <property type="entry name" value="CENP-V-like"/>
</dbReference>
<evidence type="ECO:0000259" key="4">
    <source>
        <dbReference type="PROSITE" id="PS51891"/>
    </source>
</evidence>
<feature type="domain" description="CENP-V/GFA" evidence="4">
    <location>
        <begin position="13"/>
        <end position="126"/>
    </location>
</feature>
<reference evidence="5 6" key="1">
    <citation type="submission" date="2018-05" db="EMBL/GenBank/DDBJ databases">
        <title>Genomic Encyclopedia of Type Strains, Phase IV (KMG-IV): sequencing the most valuable type-strain genomes for metagenomic binning, comparative biology and taxonomic classification.</title>
        <authorList>
            <person name="Goeker M."/>
        </authorList>
    </citation>
    <scope>NUCLEOTIDE SEQUENCE [LARGE SCALE GENOMIC DNA]</scope>
    <source>
        <strain evidence="5 6">DSM 3183</strain>
    </source>
</reference>
<dbReference type="SUPFAM" id="SSF51316">
    <property type="entry name" value="Mss4-like"/>
    <property type="match status" value="1"/>
</dbReference>